<dbReference type="Gene3D" id="3.40.50.2000">
    <property type="entry name" value="Glycogen Phosphorylase B"/>
    <property type="match status" value="2"/>
</dbReference>
<evidence type="ECO:0000313" key="4">
    <source>
        <dbReference type="Proteomes" id="UP001157911"/>
    </source>
</evidence>
<evidence type="ECO:0000313" key="3">
    <source>
        <dbReference type="EMBL" id="SMP14002.1"/>
    </source>
</evidence>
<evidence type="ECO:0000259" key="2">
    <source>
        <dbReference type="Pfam" id="PF02350"/>
    </source>
</evidence>
<dbReference type="NCBIfam" id="TIGR00236">
    <property type="entry name" value="wecB"/>
    <property type="match status" value="1"/>
</dbReference>
<dbReference type="SUPFAM" id="SSF53756">
    <property type="entry name" value="UDP-Glycosyltransferase/glycogen phosphorylase"/>
    <property type="match status" value="1"/>
</dbReference>
<accession>A0ABY1NN21</accession>
<keyword evidence="4" id="KW-1185">Reference proteome</keyword>
<dbReference type="InterPro" id="IPR003331">
    <property type="entry name" value="UDP_GlcNAc_Epimerase_2_dom"/>
</dbReference>
<dbReference type="RefSeq" id="WP_283400688.1">
    <property type="nucleotide sequence ID" value="NZ_FXUB01000003.1"/>
</dbReference>
<dbReference type="Pfam" id="PF02350">
    <property type="entry name" value="Epimerase_2"/>
    <property type="match status" value="1"/>
</dbReference>
<reference evidence="3 4" key="1">
    <citation type="submission" date="2017-05" db="EMBL/GenBank/DDBJ databases">
        <authorList>
            <person name="Varghese N."/>
            <person name="Submissions S."/>
        </authorList>
    </citation>
    <scope>NUCLEOTIDE SEQUENCE [LARGE SCALE GENOMIC DNA]</scope>
    <source>
        <strain evidence="3 4">DSM 15522</strain>
    </source>
</reference>
<dbReference type="CDD" id="cd03786">
    <property type="entry name" value="GTB_UDP-GlcNAc_2-Epimerase"/>
    <property type="match status" value="1"/>
</dbReference>
<dbReference type="PANTHER" id="PTHR43174">
    <property type="entry name" value="UDP-N-ACETYLGLUCOSAMINE 2-EPIMERASE"/>
    <property type="match status" value="1"/>
</dbReference>
<comment type="caution">
    <text evidence="3">The sequence shown here is derived from an EMBL/GenBank/DDBJ whole genome shotgun (WGS) entry which is preliminary data.</text>
</comment>
<evidence type="ECO:0000256" key="1">
    <source>
        <dbReference type="RuleBase" id="RU003513"/>
    </source>
</evidence>
<sequence>MKVVSVVGARPQFVKAGIVSRKLRDKGVKEILVHTGQHYDFNMSNVFFRELRIPNPDYYLGIGSGMHGEQTGKMLIEMEKVLVEEKPDIALVYGDTNSTLAGALAASKLHIPVAHVEAGLRSYNRKMPEEINRVLTDHISEILFAPTDVAVENLKKEGITKGVYKVGDVMFDVALEVAGKVNEKKVLNKYGLKPEKFILVTIHRAENTVEETFLQIWKALNKLAKLGIKLFFPVHPRTKKLIEKLELVPESKNLTLTEPVSYFEMVALEKNAKVIITDSGGVQKEGFFFGTPCVIPREETEWIELVDFGFNHLAGVNTEKIFELCEGLFFGGIEIQKNLPKFYGDGSASDKIVSIISGDDFE</sequence>
<dbReference type="InterPro" id="IPR029767">
    <property type="entry name" value="WecB-like"/>
</dbReference>
<keyword evidence="1" id="KW-0413">Isomerase</keyword>
<dbReference type="PANTHER" id="PTHR43174:SF1">
    <property type="entry name" value="UDP-N-ACETYLGLUCOSAMINE 2-EPIMERASE"/>
    <property type="match status" value="1"/>
</dbReference>
<protein>
    <submittedName>
        <fullName evidence="3">UDP-N-acetylglucosamine 2-epimerase (Non-hydrolysing)/UDP-GlcNAc3NAcA epimerase</fullName>
    </submittedName>
</protein>
<organism evidence="3 4">
    <name type="scientific">Desulfurobacterium pacificum</name>
    <dbReference type="NCBI Taxonomy" id="240166"/>
    <lineage>
        <taxon>Bacteria</taxon>
        <taxon>Pseudomonadati</taxon>
        <taxon>Aquificota</taxon>
        <taxon>Aquificia</taxon>
        <taxon>Desulfurobacteriales</taxon>
        <taxon>Desulfurobacteriaceae</taxon>
        <taxon>Desulfurobacterium</taxon>
    </lineage>
</organism>
<feature type="domain" description="UDP-N-acetylglucosamine 2-epimerase" evidence="2">
    <location>
        <begin position="24"/>
        <end position="356"/>
    </location>
</feature>
<proteinExistence type="inferred from homology"/>
<dbReference type="EMBL" id="FXUB01000003">
    <property type="protein sequence ID" value="SMP14002.1"/>
    <property type="molecule type" value="Genomic_DNA"/>
</dbReference>
<gene>
    <name evidence="3" type="ORF">SAMN06265339_1229</name>
</gene>
<comment type="similarity">
    <text evidence="1">Belongs to the UDP-N-acetylglucosamine 2-epimerase family.</text>
</comment>
<name>A0ABY1NN21_9BACT</name>
<dbReference type="Proteomes" id="UP001157911">
    <property type="component" value="Unassembled WGS sequence"/>
</dbReference>